<evidence type="ECO:0000259" key="7">
    <source>
        <dbReference type="Pfam" id="PF00685"/>
    </source>
</evidence>
<dbReference type="InterPro" id="IPR000863">
    <property type="entry name" value="Sulfotransferase_dom"/>
</dbReference>
<dbReference type="InterPro" id="IPR037359">
    <property type="entry name" value="NST/OST"/>
</dbReference>
<protein>
    <submittedName>
        <fullName evidence="9">Sulfotransferase domain-containing protein</fullName>
    </submittedName>
</protein>
<evidence type="ECO:0000313" key="8">
    <source>
        <dbReference type="Proteomes" id="UP000887565"/>
    </source>
</evidence>
<dbReference type="GO" id="GO:0008467">
    <property type="term" value="F:[heparan sulfate]-glucosamine 3-sulfotransferase activity"/>
    <property type="evidence" value="ECO:0007669"/>
    <property type="project" value="TreeGrafter"/>
</dbReference>
<evidence type="ECO:0000256" key="4">
    <source>
        <dbReference type="PIRSR" id="PIRSR637359-2"/>
    </source>
</evidence>
<dbReference type="PANTHER" id="PTHR10605:SF72">
    <property type="entry name" value="HEPARAN SULFATE 3-O SULFOTRANSFERASE-B, ISOFORM A"/>
    <property type="match status" value="1"/>
</dbReference>
<feature type="signal peptide" evidence="6">
    <location>
        <begin position="1"/>
        <end position="21"/>
    </location>
</feature>
<dbReference type="AlphaFoldDB" id="A0A915JR15"/>
<evidence type="ECO:0000313" key="9">
    <source>
        <dbReference type="WBParaSite" id="nRc.2.0.1.t28331-RA"/>
    </source>
</evidence>
<feature type="domain" description="Sulfotransferase" evidence="7">
    <location>
        <begin position="37"/>
        <end position="234"/>
    </location>
</feature>
<sequence>MKVRGLLLLLLHLTTINCHLAYRSPENEDVLRKRLPNAIIIGVKKAGTRALLEYLKLNPDIRSPAPEIHFFDKYYFKGMEWYRYQMAPTWPWQITIEKTPSYFVTKKAPSRIFSMNPLIKLILVVRNPVTRAISDYTQNIAKKPGLPPFHRMAFLTMSAPKSLLVNSSWGAIKIGHYDKFMKQWLKYFPLQQIHIVDGQKLLTNPASEGRSVERFLGVKNPIIGVNNFVFRNSSHLSRPKPINFPCLLTIINPIPRCLGKTKGRMHVEVTRKLKTILRDYFRSHNEQFFTSIGRRFDWENMDY</sequence>
<organism evidence="8 9">
    <name type="scientific">Romanomermis culicivorax</name>
    <name type="common">Nematode worm</name>
    <dbReference type="NCBI Taxonomy" id="13658"/>
    <lineage>
        <taxon>Eukaryota</taxon>
        <taxon>Metazoa</taxon>
        <taxon>Ecdysozoa</taxon>
        <taxon>Nematoda</taxon>
        <taxon>Enoplea</taxon>
        <taxon>Dorylaimia</taxon>
        <taxon>Mermithida</taxon>
        <taxon>Mermithoidea</taxon>
        <taxon>Mermithidae</taxon>
        <taxon>Romanomermis</taxon>
    </lineage>
</organism>
<feature type="binding site" evidence="4">
    <location>
        <begin position="262"/>
        <end position="266"/>
    </location>
    <ligand>
        <name>3'-phosphoadenylyl sulfate</name>
        <dbReference type="ChEBI" id="CHEBI:58339"/>
    </ligand>
</feature>
<dbReference type="WBParaSite" id="nRc.2.0.1.t28331-RA">
    <property type="protein sequence ID" value="nRc.2.0.1.t28331-RA"/>
    <property type="gene ID" value="nRc.2.0.1.g28331"/>
</dbReference>
<dbReference type="OMA" id="YCATMPS"/>
<keyword evidence="5" id="KW-1015">Disulfide bond</keyword>
<feature type="chain" id="PRO_5037112565" evidence="6">
    <location>
        <begin position="22"/>
        <end position="303"/>
    </location>
</feature>
<name>A0A915JR15_ROMCU</name>
<evidence type="ECO:0000256" key="5">
    <source>
        <dbReference type="PIRSR" id="PIRSR637359-3"/>
    </source>
</evidence>
<dbReference type="SUPFAM" id="SSF52540">
    <property type="entry name" value="P-loop containing nucleoside triphosphate hydrolases"/>
    <property type="match status" value="1"/>
</dbReference>
<evidence type="ECO:0000256" key="1">
    <source>
        <dbReference type="ARBA" id="ARBA00022679"/>
    </source>
</evidence>
<dbReference type="Proteomes" id="UP000887565">
    <property type="component" value="Unplaced"/>
</dbReference>
<feature type="disulfide bond" evidence="5">
    <location>
        <begin position="246"/>
        <end position="257"/>
    </location>
</feature>
<keyword evidence="2" id="KW-0325">Glycoprotein</keyword>
<feature type="active site" description="For sulfotransferase activity" evidence="3">
    <location>
        <position position="45"/>
    </location>
</feature>
<dbReference type="Gene3D" id="3.40.50.300">
    <property type="entry name" value="P-loop containing nucleotide triphosphate hydrolases"/>
    <property type="match status" value="1"/>
</dbReference>
<feature type="binding site" evidence="4">
    <location>
        <position position="126"/>
    </location>
    <ligand>
        <name>3'-phosphoadenylyl sulfate</name>
        <dbReference type="ChEBI" id="CHEBI:58339"/>
    </ligand>
</feature>
<evidence type="ECO:0000256" key="6">
    <source>
        <dbReference type="SAM" id="SignalP"/>
    </source>
</evidence>
<feature type="binding site" evidence="4">
    <location>
        <begin position="45"/>
        <end position="49"/>
    </location>
    <ligand>
        <name>3'-phosphoadenylyl sulfate</name>
        <dbReference type="ChEBI" id="CHEBI:58339"/>
    </ligand>
</feature>
<reference evidence="9" key="1">
    <citation type="submission" date="2022-11" db="UniProtKB">
        <authorList>
            <consortium name="WormBaseParasite"/>
        </authorList>
    </citation>
    <scope>IDENTIFICATION</scope>
</reference>
<dbReference type="PANTHER" id="PTHR10605">
    <property type="entry name" value="HEPARAN SULFATE SULFOTRANSFERASE"/>
    <property type="match status" value="1"/>
</dbReference>
<feature type="binding site" evidence="4">
    <location>
        <position position="134"/>
    </location>
    <ligand>
        <name>3'-phosphoadenylyl sulfate</name>
        <dbReference type="ChEBI" id="CHEBI:58339"/>
    </ligand>
</feature>
<keyword evidence="6" id="KW-0732">Signal</keyword>
<proteinExistence type="predicted"/>
<dbReference type="Pfam" id="PF00685">
    <property type="entry name" value="Sulfotransfer_1"/>
    <property type="match status" value="1"/>
</dbReference>
<dbReference type="InterPro" id="IPR027417">
    <property type="entry name" value="P-loop_NTPase"/>
</dbReference>
<evidence type="ECO:0000256" key="3">
    <source>
        <dbReference type="PIRSR" id="PIRSR637359-1"/>
    </source>
</evidence>
<evidence type="ECO:0000256" key="2">
    <source>
        <dbReference type="ARBA" id="ARBA00023180"/>
    </source>
</evidence>
<keyword evidence="1" id="KW-0808">Transferase</keyword>
<accession>A0A915JR15</accession>
<keyword evidence="8" id="KW-1185">Reference proteome</keyword>